<sequence length="104" mass="11319">MTDTTGRFFLLAICSSALEWLYTRRNIAHVVEFRALANGSVEGDLCYVLLLPFGHGLGCGGLGGEVVSLCSGEFMQWWVYAVVSLCSGEFIAVVSLCSGEFVQW</sequence>
<feature type="chain" id="PRO_5034547853" evidence="2">
    <location>
        <begin position="18"/>
        <end position="104"/>
    </location>
</feature>
<organism evidence="3 4">
    <name type="scientific">Lepidopterella palustris CBS 459.81</name>
    <dbReference type="NCBI Taxonomy" id="1314670"/>
    <lineage>
        <taxon>Eukaryota</taxon>
        <taxon>Fungi</taxon>
        <taxon>Dikarya</taxon>
        <taxon>Ascomycota</taxon>
        <taxon>Pezizomycotina</taxon>
        <taxon>Dothideomycetes</taxon>
        <taxon>Pleosporomycetidae</taxon>
        <taxon>Mytilinidiales</taxon>
        <taxon>Argynnaceae</taxon>
        <taxon>Lepidopterella</taxon>
    </lineage>
</organism>
<evidence type="ECO:0000313" key="4">
    <source>
        <dbReference type="Proteomes" id="UP000250266"/>
    </source>
</evidence>
<feature type="transmembrane region" description="Helical" evidence="1">
    <location>
        <begin position="77"/>
        <end position="97"/>
    </location>
</feature>
<dbReference type="AlphaFoldDB" id="A0A8E2EFP3"/>
<keyword evidence="4" id="KW-1185">Reference proteome</keyword>
<accession>A0A8E2EFP3</accession>
<proteinExistence type="predicted"/>
<dbReference type="Proteomes" id="UP000250266">
    <property type="component" value="Unassembled WGS sequence"/>
</dbReference>
<protein>
    <submittedName>
        <fullName evidence="3">Uncharacterized protein</fullName>
    </submittedName>
</protein>
<name>A0A8E2EFP3_9PEZI</name>
<evidence type="ECO:0000256" key="2">
    <source>
        <dbReference type="SAM" id="SignalP"/>
    </source>
</evidence>
<evidence type="ECO:0000313" key="3">
    <source>
        <dbReference type="EMBL" id="OCK82678.1"/>
    </source>
</evidence>
<keyword evidence="1" id="KW-0812">Transmembrane</keyword>
<reference evidence="3 4" key="1">
    <citation type="journal article" date="2016" name="Nat. Commun.">
        <title>Ectomycorrhizal ecology is imprinted in the genome of the dominant symbiotic fungus Cenococcum geophilum.</title>
        <authorList>
            <consortium name="DOE Joint Genome Institute"/>
            <person name="Peter M."/>
            <person name="Kohler A."/>
            <person name="Ohm R.A."/>
            <person name="Kuo A."/>
            <person name="Krutzmann J."/>
            <person name="Morin E."/>
            <person name="Arend M."/>
            <person name="Barry K.W."/>
            <person name="Binder M."/>
            <person name="Choi C."/>
            <person name="Clum A."/>
            <person name="Copeland A."/>
            <person name="Grisel N."/>
            <person name="Haridas S."/>
            <person name="Kipfer T."/>
            <person name="LaButti K."/>
            <person name="Lindquist E."/>
            <person name="Lipzen A."/>
            <person name="Maire R."/>
            <person name="Meier B."/>
            <person name="Mihaltcheva S."/>
            <person name="Molinier V."/>
            <person name="Murat C."/>
            <person name="Poggeler S."/>
            <person name="Quandt C.A."/>
            <person name="Sperisen C."/>
            <person name="Tritt A."/>
            <person name="Tisserant E."/>
            <person name="Crous P.W."/>
            <person name="Henrissat B."/>
            <person name="Nehls U."/>
            <person name="Egli S."/>
            <person name="Spatafora J.W."/>
            <person name="Grigoriev I.V."/>
            <person name="Martin F.M."/>
        </authorList>
    </citation>
    <scope>NUCLEOTIDE SEQUENCE [LARGE SCALE GENOMIC DNA]</scope>
    <source>
        <strain evidence="3 4">CBS 459.81</strain>
    </source>
</reference>
<feature type="transmembrane region" description="Helical" evidence="1">
    <location>
        <begin position="35"/>
        <end position="57"/>
    </location>
</feature>
<dbReference type="EMBL" id="KV744881">
    <property type="protein sequence ID" value="OCK82678.1"/>
    <property type="molecule type" value="Genomic_DNA"/>
</dbReference>
<feature type="signal peptide" evidence="2">
    <location>
        <begin position="1"/>
        <end position="17"/>
    </location>
</feature>
<keyword evidence="2" id="KW-0732">Signal</keyword>
<gene>
    <name evidence="3" type="ORF">K432DRAFT_213769</name>
</gene>
<keyword evidence="1" id="KW-1133">Transmembrane helix</keyword>
<keyword evidence="1" id="KW-0472">Membrane</keyword>
<evidence type="ECO:0000256" key="1">
    <source>
        <dbReference type="SAM" id="Phobius"/>
    </source>
</evidence>